<comment type="caution">
    <text evidence="1">The sequence shown here is derived from an EMBL/GenBank/DDBJ whole genome shotgun (WGS) entry which is preliminary data.</text>
</comment>
<gene>
    <name evidence="1" type="ORF">LPJ66_008167</name>
</gene>
<evidence type="ECO:0000313" key="2">
    <source>
        <dbReference type="Proteomes" id="UP001150581"/>
    </source>
</evidence>
<sequence length="88" mass="9454">MASESNHMAYLLGALIAVGIAYFFFNPSGGQSKAVSVLAANANADKLSVPVSDAILHSSEYRKFKLTAKVQLSPNTARYRFELPSSES</sequence>
<evidence type="ECO:0000313" key="1">
    <source>
        <dbReference type="EMBL" id="KAJ1889188.1"/>
    </source>
</evidence>
<keyword evidence="2" id="KW-1185">Reference proteome</keyword>
<reference evidence="1" key="1">
    <citation type="submission" date="2022-07" db="EMBL/GenBank/DDBJ databases">
        <title>Phylogenomic reconstructions and comparative analyses of Kickxellomycotina fungi.</title>
        <authorList>
            <person name="Reynolds N.K."/>
            <person name="Stajich J.E."/>
            <person name="Barry K."/>
            <person name="Grigoriev I.V."/>
            <person name="Crous P."/>
            <person name="Smith M.E."/>
        </authorList>
    </citation>
    <scope>NUCLEOTIDE SEQUENCE</scope>
    <source>
        <strain evidence="1">Benny 63K</strain>
    </source>
</reference>
<organism evidence="1 2">
    <name type="scientific">Kickxella alabastrina</name>
    <dbReference type="NCBI Taxonomy" id="61397"/>
    <lineage>
        <taxon>Eukaryota</taxon>
        <taxon>Fungi</taxon>
        <taxon>Fungi incertae sedis</taxon>
        <taxon>Zoopagomycota</taxon>
        <taxon>Kickxellomycotina</taxon>
        <taxon>Kickxellomycetes</taxon>
        <taxon>Kickxellales</taxon>
        <taxon>Kickxellaceae</taxon>
        <taxon>Kickxella</taxon>
    </lineage>
</organism>
<name>A0ACC1IAL9_9FUNG</name>
<accession>A0ACC1IAL9</accession>
<dbReference type="EMBL" id="JANBPG010001592">
    <property type="protein sequence ID" value="KAJ1889188.1"/>
    <property type="molecule type" value="Genomic_DNA"/>
</dbReference>
<feature type="non-terminal residue" evidence="1">
    <location>
        <position position="88"/>
    </location>
</feature>
<protein>
    <submittedName>
        <fullName evidence="1">Uncharacterized protein</fullName>
    </submittedName>
</protein>
<dbReference type="Proteomes" id="UP001150581">
    <property type="component" value="Unassembled WGS sequence"/>
</dbReference>
<proteinExistence type="predicted"/>